<reference evidence="2 3" key="1">
    <citation type="submission" date="2019-09" db="EMBL/GenBank/DDBJ databases">
        <title>Actinomadura physcomitrii sp. nov., a novel actinomycete isolated from moss [Physcomitrium sphaericum (Ludw) Fuernr].</title>
        <authorList>
            <person name="Zhuang X."/>
            <person name="Liu C."/>
        </authorList>
    </citation>
    <scope>NUCLEOTIDE SEQUENCE [LARGE SCALE GENOMIC DNA]</scope>
    <source>
        <strain evidence="2 3">HMC1</strain>
    </source>
</reference>
<dbReference type="RefSeq" id="WP_151557939.1">
    <property type="nucleotide sequence ID" value="NZ_WBMT01000001.1"/>
</dbReference>
<dbReference type="OrthoDB" id="252872at2"/>
<dbReference type="Gene3D" id="1.20.910.10">
    <property type="entry name" value="Heme oxygenase-like"/>
    <property type="match status" value="1"/>
</dbReference>
<comment type="caution">
    <text evidence="2">The sequence shown here is derived from an EMBL/GenBank/DDBJ whole genome shotgun (WGS) entry which is preliminary data.</text>
</comment>
<dbReference type="InterPro" id="IPR016084">
    <property type="entry name" value="Haem_Oase-like_multi-hlx"/>
</dbReference>
<name>A0A6H9Z8Z7_9ACTN</name>
<sequence length="360" mass="39502">MVKAPPQQAGGAAPRTEAPPLPEPRGPLSETLLAALREGPRSPRAESALPATAAGSDPLGEDLQLALYACYELHYRGFAGVAPEWEWEPSLLRLRASMEREFLMSLRERVPGGDDVSGVIEELLVEPVDADGVSHHLRDAGERWQLREYIAHRSIYHLKEADPHAWLIPRLDGRAKAALVAVEFDEFGGGRAERMHSRLFADLMEELHLDPAYGAYLDVVPAVMLATVNMMSMFGLHRASRGAMVGHFAAAEITTAPSAQRLARALERLDVGPRGLRFFTEHIEADAVHEQVLRREVIGGLLESEPELASDIVLGVQATGLLEDRLGDHLLGCWRSAPARSSLRRPLRDAGRPHLDHGGR</sequence>
<gene>
    <name evidence="2" type="ORF">F8566_02575</name>
</gene>
<feature type="compositionally biased region" description="Low complexity" evidence="1">
    <location>
        <begin position="1"/>
        <end position="14"/>
    </location>
</feature>
<evidence type="ECO:0000313" key="2">
    <source>
        <dbReference type="EMBL" id="KAB2352786.1"/>
    </source>
</evidence>
<feature type="region of interest" description="Disordered" evidence="1">
    <location>
        <begin position="1"/>
        <end position="56"/>
    </location>
</feature>
<evidence type="ECO:0000313" key="3">
    <source>
        <dbReference type="Proteomes" id="UP000468735"/>
    </source>
</evidence>
<dbReference type="Pfam" id="PF14518">
    <property type="entry name" value="Haem_oxygenas_2"/>
    <property type="match status" value="1"/>
</dbReference>
<protein>
    <submittedName>
        <fullName evidence="2">Iron-containing redox enzyme family protein</fullName>
    </submittedName>
</protein>
<dbReference type="AlphaFoldDB" id="A0A6H9Z8Z7"/>
<organism evidence="2 3">
    <name type="scientific">Actinomadura rudentiformis</name>
    <dbReference type="NCBI Taxonomy" id="359158"/>
    <lineage>
        <taxon>Bacteria</taxon>
        <taxon>Bacillati</taxon>
        <taxon>Actinomycetota</taxon>
        <taxon>Actinomycetes</taxon>
        <taxon>Streptosporangiales</taxon>
        <taxon>Thermomonosporaceae</taxon>
        <taxon>Actinomadura</taxon>
    </lineage>
</organism>
<evidence type="ECO:0000256" key="1">
    <source>
        <dbReference type="SAM" id="MobiDB-lite"/>
    </source>
</evidence>
<dbReference type="SMART" id="SM01236">
    <property type="entry name" value="Haem_oxygenase_2"/>
    <property type="match status" value="1"/>
</dbReference>
<dbReference type="Proteomes" id="UP000468735">
    <property type="component" value="Unassembled WGS sequence"/>
</dbReference>
<dbReference type="EMBL" id="WBMT01000001">
    <property type="protein sequence ID" value="KAB2352786.1"/>
    <property type="molecule type" value="Genomic_DNA"/>
</dbReference>
<accession>A0A6H9Z8Z7</accession>
<keyword evidence="3" id="KW-1185">Reference proteome</keyword>
<dbReference type="SUPFAM" id="SSF48613">
    <property type="entry name" value="Heme oxygenase-like"/>
    <property type="match status" value="1"/>
</dbReference>
<proteinExistence type="predicted"/>